<keyword evidence="1" id="KW-0812">Transmembrane</keyword>
<dbReference type="RefSeq" id="WP_330195155.1">
    <property type="nucleotide sequence ID" value="NZ_JAZDRO010000001.1"/>
</dbReference>
<gene>
    <name evidence="2" type="ORF">V0U35_02920</name>
</gene>
<comment type="caution">
    <text evidence="2">The sequence shown here is derived from an EMBL/GenBank/DDBJ whole genome shotgun (WGS) entry which is preliminary data.</text>
</comment>
<evidence type="ECO:0000256" key="1">
    <source>
        <dbReference type="SAM" id="Phobius"/>
    </source>
</evidence>
<evidence type="ECO:0000313" key="3">
    <source>
        <dbReference type="Proteomes" id="UP001310692"/>
    </source>
</evidence>
<keyword evidence="3" id="KW-1185">Reference proteome</keyword>
<proteinExistence type="predicted"/>
<evidence type="ECO:0008006" key="4">
    <source>
        <dbReference type="Google" id="ProtNLM"/>
    </source>
</evidence>
<organism evidence="2 3">
    <name type="scientific">Hyphobacterium marinum</name>
    <dbReference type="NCBI Taxonomy" id="3116574"/>
    <lineage>
        <taxon>Bacteria</taxon>
        <taxon>Pseudomonadati</taxon>
        <taxon>Pseudomonadota</taxon>
        <taxon>Alphaproteobacteria</taxon>
        <taxon>Maricaulales</taxon>
        <taxon>Maricaulaceae</taxon>
        <taxon>Hyphobacterium</taxon>
    </lineage>
</organism>
<feature type="transmembrane region" description="Helical" evidence="1">
    <location>
        <begin position="111"/>
        <end position="135"/>
    </location>
</feature>
<protein>
    <recommendedName>
        <fullName evidence="4">Sugar transporter</fullName>
    </recommendedName>
</protein>
<feature type="transmembrane region" description="Helical" evidence="1">
    <location>
        <begin position="56"/>
        <end position="79"/>
    </location>
</feature>
<accession>A0ABU7LXA4</accession>
<evidence type="ECO:0000313" key="2">
    <source>
        <dbReference type="EMBL" id="MEE2565620.1"/>
    </source>
</evidence>
<feature type="transmembrane region" description="Helical" evidence="1">
    <location>
        <begin position="12"/>
        <end position="36"/>
    </location>
</feature>
<name>A0ABU7LXA4_9PROT</name>
<keyword evidence="1" id="KW-0472">Membrane</keyword>
<feature type="transmembrane region" description="Helical" evidence="1">
    <location>
        <begin position="86"/>
        <end position="105"/>
    </location>
</feature>
<dbReference type="EMBL" id="JAZDRO010000001">
    <property type="protein sequence ID" value="MEE2565620.1"/>
    <property type="molecule type" value="Genomic_DNA"/>
</dbReference>
<keyword evidence="1" id="KW-1133">Transmembrane helix</keyword>
<dbReference type="Proteomes" id="UP001310692">
    <property type="component" value="Unassembled WGS sequence"/>
</dbReference>
<reference evidence="2 3" key="1">
    <citation type="submission" date="2024-01" db="EMBL/GenBank/DDBJ databases">
        <title>Hyphobacterium bacterium isolated from marine sediment.</title>
        <authorList>
            <person name="Zhao S."/>
        </authorList>
    </citation>
    <scope>NUCLEOTIDE SEQUENCE [LARGE SCALE GENOMIC DNA]</scope>
    <source>
        <strain evidence="2 3">Y60-23</strain>
    </source>
</reference>
<sequence length="145" mass="15869">MTDTARAKTPIWFWVVAVLATLWNAMGVFDFVMTNMRNNAYLANFTPEQLDFFTSFPMWFTIIWAIAVFGAFIGSVLLLLRMGLAVPAFLASVICYVISLIHNFALSNGAAVMGTAGIVMAALIGLVLLGLLFLARWAKARGILT</sequence>